<dbReference type="RefSeq" id="XP_025559775.1">
    <property type="nucleotide sequence ID" value="XM_025702446.1"/>
</dbReference>
<evidence type="ECO:0000313" key="2">
    <source>
        <dbReference type="EMBL" id="PYH65981.1"/>
    </source>
</evidence>
<sequence length="219" mass="25117">RPILTLRVLRNTVEFDKVSNLYDALPFCGYAFRDGPWKDALIAFDFDPRYNPRSRIYQTITLEMSYDPILAPDVVKSMGDKMQISLPYFGAEDDLNSHIFSGRTIHPESQIWQIYNITDVLLRRIISTTALRHRACQKTGFYHNSTIAKIIIIMRDKLECLRDGCVASDHYYECLVGMPDIYQPVEGPVSSVSSRCFLPVGSTYSRKGAFLWSMVRKLA</sequence>
<dbReference type="GO" id="GO:0001003">
    <property type="term" value="F:RNA polymerase III type 2 promoter sequence-specific DNA binding"/>
    <property type="evidence" value="ECO:0007669"/>
    <property type="project" value="TreeGrafter"/>
</dbReference>
<evidence type="ECO:0000313" key="3">
    <source>
        <dbReference type="Proteomes" id="UP000248405"/>
    </source>
</evidence>
<dbReference type="GeneID" id="37207038"/>
<dbReference type="InterPro" id="IPR019136">
    <property type="entry name" value="TF_IIIC_su-5_HTH"/>
</dbReference>
<evidence type="ECO:0000259" key="1">
    <source>
        <dbReference type="Pfam" id="PF09734"/>
    </source>
</evidence>
<dbReference type="Pfam" id="PF09734">
    <property type="entry name" value="Tau95"/>
    <property type="match status" value="1"/>
</dbReference>
<dbReference type="GO" id="GO:0000127">
    <property type="term" value="C:transcription factor TFIIIC complex"/>
    <property type="evidence" value="ECO:0007669"/>
    <property type="project" value="InterPro"/>
</dbReference>
<dbReference type="EMBL" id="KZ821636">
    <property type="protein sequence ID" value="PYH65981.1"/>
    <property type="molecule type" value="Genomic_DNA"/>
</dbReference>
<proteinExistence type="predicted"/>
<organism evidence="2 3">
    <name type="scientific">Aspergillus vadensis (strain CBS 113365 / IMI 142717 / IBT 24658)</name>
    <dbReference type="NCBI Taxonomy" id="1448311"/>
    <lineage>
        <taxon>Eukaryota</taxon>
        <taxon>Fungi</taxon>
        <taxon>Dikarya</taxon>
        <taxon>Ascomycota</taxon>
        <taxon>Pezizomycotina</taxon>
        <taxon>Eurotiomycetes</taxon>
        <taxon>Eurotiomycetidae</taxon>
        <taxon>Eurotiales</taxon>
        <taxon>Aspergillaceae</taxon>
        <taxon>Aspergillus</taxon>
        <taxon>Aspergillus subgen. Circumdati</taxon>
    </lineage>
</organism>
<feature type="non-terminal residue" evidence="2">
    <location>
        <position position="1"/>
    </location>
</feature>
<dbReference type="PANTHER" id="PTHR13230">
    <property type="entry name" value="GENERAL TRANSCRIPTION FACTOR IIIC, POLYPEPTIDE 5"/>
    <property type="match status" value="1"/>
</dbReference>
<dbReference type="AlphaFoldDB" id="A0A319B2K1"/>
<dbReference type="GO" id="GO:0006384">
    <property type="term" value="P:transcription initiation at RNA polymerase III promoter"/>
    <property type="evidence" value="ECO:0007669"/>
    <property type="project" value="InterPro"/>
</dbReference>
<dbReference type="Proteomes" id="UP000248405">
    <property type="component" value="Unassembled WGS sequence"/>
</dbReference>
<feature type="non-terminal residue" evidence="2">
    <location>
        <position position="219"/>
    </location>
</feature>
<gene>
    <name evidence="2" type="ORF">BO88DRAFT_309143</name>
</gene>
<dbReference type="PANTHER" id="PTHR13230:SF5">
    <property type="entry name" value="GENERAL TRANSCRIPTION FACTOR 3C POLYPEPTIDE 5"/>
    <property type="match status" value="1"/>
</dbReference>
<feature type="domain" description="Transcription factor IIIC subunit 5 HTH" evidence="1">
    <location>
        <begin position="1"/>
        <end position="61"/>
    </location>
</feature>
<keyword evidence="3" id="KW-1185">Reference proteome</keyword>
<dbReference type="GO" id="GO:0001002">
    <property type="term" value="F:RNA polymerase III type 1 promoter sequence-specific DNA binding"/>
    <property type="evidence" value="ECO:0007669"/>
    <property type="project" value="TreeGrafter"/>
</dbReference>
<dbReference type="InterPro" id="IPR040454">
    <property type="entry name" value="TF_IIIC_Tfc1/Sfc1"/>
</dbReference>
<reference evidence="2" key="1">
    <citation type="submission" date="2016-12" db="EMBL/GenBank/DDBJ databases">
        <title>The genomes of Aspergillus section Nigri reveals drivers in fungal speciation.</title>
        <authorList>
            <consortium name="DOE Joint Genome Institute"/>
            <person name="Vesth T.C."/>
            <person name="Nybo J."/>
            <person name="Theobald S."/>
            <person name="Brandl J."/>
            <person name="Frisvad J.C."/>
            <person name="Nielsen K.F."/>
            <person name="Lyhne E.K."/>
            <person name="Kogle M.E."/>
            <person name="Kuo A."/>
            <person name="Riley R."/>
            <person name="Clum A."/>
            <person name="Nolan M."/>
            <person name="Lipzen A."/>
            <person name="Salamov A."/>
            <person name="Henrissat B."/>
            <person name="Wiebenga A."/>
            <person name="De Vries R.P."/>
            <person name="Grigoriev I.V."/>
            <person name="Mortensen U.H."/>
            <person name="Andersen M.R."/>
            <person name="Baker S.E."/>
        </authorList>
    </citation>
    <scope>NUCLEOTIDE SEQUENCE [LARGE SCALE GENOMIC DNA]</scope>
    <source>
        <strain evidence="2">CBS 113365</strain>
    </source>
</reference>
<name>A0A319B2K1_ASPVC</name>
<accession>A0A319B2K1</accession>
<protein>
    <recommendedName>
        <fullName evidence="1">Transcription factor IIIC subunit 5 HTH domain-containing protein</fullName>
    </recommendedName>
</protein>
<dbReference type="OrthoDB" id="5598268at2759"/>